<accession>A0AAW4MYG7</accession>
<dbReference type="RefSeq" id="WP_217743674.1">
    <property type="nucleotide sequence ID" value="NZ_JAHOEI010000001.1"/>
</dbReference>
<gene>
    <name evidence="2" type="ORF">KSW82_00110</name>
</gene>
<protein>
    <submittedName>
        <fullName evidence="2">Uncharacterized protein</fullName>
    </submittedName>
</protein>
<sequence>MAETVNTPIAGENVQTVSGTQTPTTGTAGAQTQMPGRSTTVSESARATGGIDAGNFIATAVDKDLFEFHKDDTPLMQLMLRAKTVNVDSPEVQHYMIDEPRSEVVTSAKLEATTARSAVLPLEVEDQSIPAEYGTLLVKGVDGYTEDGQTRTPGKDLMIAVTGTDPVTNNPVIIAVNGPKTNRTDEYCTVPEIPAGTTCIILSNALYETQKEVDPDTIVPKPILLYLQKRGMNQIVSDYFDAQKKQIPFSKALIAEQAITNFKVKGNRTLWSGRKGKVTTKTKIGPQTIYYTEGVRWQFKRLLQKTGKWTYEQFIALAKMFYTGEDVPKTALLLAGKNLLENIQCIDFSKHPEVTITVTTNSLGWEVTRIHTVFGDIDIKREPTLDYLKWSNSGALIGEDRLVHYVYRNEHSFDDDVEGEEAKRSGVLVWDGLGLKGTCHIWIDGEGTPATLGATGFTMWDSEAAPTGDDLIDGQVYYLLCDCPGISKNAMSGQMWKYTKATTSWDEFNGDLFAQEE</sequence>
<feature type="region of interest" description="Disordered" evidence="1">
    <location>
        <begin position="1"/>
        <end position="39"/>
    </location>
</feature>
<name>A0AAW4MYG7_9BACT</name>
<evidence type="ECO:0000313" key="3">
    <source>
        <dbReference type="Proteomes" id="UP001196765"/>
    </source>
</evidence>
<comment type="caution">
    <text evidence="2">The sequence shown here is derived from an EMBL/GenBank/DDBJ whole genome shotgun (WGS) entry which is preliminary data.</text>
</comment>
<organism evidence="2 3">
    <name type="scientific">Segatella copri</name>
    <dbReference type="NCBI Taxonomy" id="165179"/>
    <lineage>
        <taxon>Bacteria</taxon>
        <taxon>Pseudomonadati</taxon>
        <taxon>Bacteroidota</taxon>
        <taxon>Bacteroidia</taxon>
        <taxon>Bacteroidales</taxon>
        <taxon>Prevotellaceae</taxon>
        <taxon>Segatella</taxon>
    </lineage>
</organism>
<evidence type="ECO:0000313" key="2">
    <source>
        <dbReference type="EMBL" id="MBV3386154.1"/>
    </source>
</evidence>
<evidence type="ECO:0000256" key="1">
    <source>
        <dbReference type="SAM" id="MobiDB-lite"/>
    </source>
</evidence>
<reference evidence="2" key="1">
    <citation type="submission" date="2021-06" db="EMBL/GenBank/DDBJ databases">
        <title>Collection of gut derived symbiotic bacterial strains cultured from healthy donors.</title>
        <authorList>
            <person name="Lin H."/>
            <person name="Littmann E."/>
            <person name="Pamer E.G."/>
        </authorList>
    </citation>
    <scope>NUCLEOTIDE SEQUENCE</scope>
    <source>
        <strain evidence="2">MSK.21.74</strain>
    </source>
</reference>
<dbReference type="EMBL" id="JAHOEI010000001">
    <property type="protein sequence ID" value="MBV3386154.1"/>
    <property type="molecule type" value="Genomic_DNA"/>
</dbReference>
<dbReference type="AlphaFoldDB" id="A0AAW4MYG7"/>
<feature type="compositionally biased region" description="Low complexity" evidence="1">
    <location>
        <begin position="14"/>
        <end position="36"/>
    </location>
</feature>
<dbReference type="Proteomes" id="UP001196765">
    <property type="component" value="Unassembled WGS sequence"/>
</dbReference>
<proteinExistence type="predicted"/>